<name>A0A0K2VKN8_LEPSM</name>
<feature type="non-terminal residue" evidence="1">
    <location>
        <position position="1"/>
    </location>
</feature>
<dbReference type="AlphaFoldDB" id="A0A0K2VKN8"/>
<organism evidence="1">
    <name type="scientific">Lepeophtheirus salmonis</name>
    <name type="common">Salmon louse</name>
    <name type="synonym">Caligus salmonis</name>
    <dbReference type="NCBI Taxonomy" id="72036"/>
    <lineage>
        <taxon>Eukaryota</taxon>
        <taxon>Metazoa</taxon>
        <taxon>Ecdysozoa</taxon>
        <taxon>Arthropoda</taxon>
        <taxon>Crustacea</taxon>
        <taxon>Multicrustacea</taxon>
        <taxon>Hexanauplia</taxon>
        <taxon>Copepoda</taxon>
        <taxon>Siphonostomatoida</taxon>
        <taxon>Caligidae</taxon>
        <taxon>Lepeophtheirus</taxon>
    </lineage>
</organism>
<sequence length="84" mass="9727">IGILNYGMILIASNVNPSFKNIHLSFWLQLVQNCKLVLNIFTTLHMTLKRKVTSETVSMFTLTRLFFKVLFLSISKSTFIERKS</sequence>
<proteinExistence type="predicted"/>
<dbReference type="EMBL" id="HACA01033672">
    <property type="protein sequence ID" value="CDW51033.1"/>
    <property type="molecule type" value="Transcribed_RNA"/>
</dbReference>
<reference evidence="1" key="1">
    <citation type="submission" date="2014-05" db="EMBL/GenBank/DDBJ databases">
        <authorList>
            <person name="Chronopoulou M."/>
        </authorList>
    </citation>
    <scope>NUCLEOTIDE SEQUENCE</scope>
    <source>
        <tissue evidence="1">Whole organism</tissue>
    </source>
</reference>
<evidence type="ECO:0000313" key="1">
    <source>
        <dbReference type="EMBL" id="CDW51033.1"/>
    </source>
</evidence>
<accession>A0A0K2VKN8</accession>
<protein>
    <submittedName>
        <fullName evidence="1">Uncharacterized protein</fullName>
    </submittedName>
</protein>